<feature type="region of interest" description="Disordered" evidence="1">
    <location>
        <begin position="81"/>
        <end position="158"/>
    </location>
</feature>
<reference evidence="3" key="1">
    <citation type="submission" date="2024-04" db="EMBL/GenBank/DDBJ databases">
        <authorList>
            <person name="Shaw F."/>
            <person name="Minotto A."/>
        </authorList>
    </citation>
    <scope>NUCLEOTIDE SEQUENCE [LARGE SCALE GENOMIC DNA]</scope>
</reference>
<evidence type="ECO:0000313" key="2">
    <source>
        <dbReference type="EMBL" id="CAL1706076.1"/>
    </source>
</evidence>
<protein>
    <submittedName>
        <fullName evidence="2">Uncharacterized protein</fullName>
    </submittedName>
</protein>
<dbReference type="EMBL" id="OZ037947">
    <property type="protein sequence ID" value="CAL1706076.1"/>
    <property type="molecule type" value="Genomic_DNA"/>
</dbReference>
<feature type="region of interest" description="Disordered" evidence="1">
    <location>
        <begin position="179"/>
        <end position="242"/>
    </location>
</feature>
<feature type="compositionally biased region" description="Low complexity" evidence="1">
    <location>
        <begin position="86"/>
        <end position="99"/>
    </location>
</feature>
<accession>A0ABP1DE09</accession>
<feature type="compositionally biased region" description="Polar residues" evidence="1">
    <location>
        <begin position="130"/>
        <end position="140"/>
    </location>
</feature>
<organism evidence="2 3">
    <name type="scientific">Somion occarium</name>
    <dbReference type="NCBI Taxonomy" id="3059160"/>
    <lineage>
        <taxon>Eukaryota</taxon>
        <taxon>Fungi</taxon>
        <taxon>Dikarya</taxon>
        <taxon>Basidiomycota</taxon>
        <taxon>Agaricomycotina</taxon>
        <taxon>Agaricomycetes</taxon>
        <taxon>Polyporales</taxon>
        <taxon>Cerrenaceae</taxon>
        <taxon>Somion</taxon>
    </lineage>
</organism>
<evidence type="ECO:0000256" key="1">
    <source>
        <dbReference type="SAM" id="MobiDB-lite"/>
    </source>
</evidence>
<proteinExistence type="predicted"/>
<dbReference type="Proteomes" id="UP001497453">
    <property type="component" value="Chromosome 4"/>
</dbReference>
<feature type="compositionally biased region" description="Polar residues" evidence="1">
    <location>
        <begin position="199"/>
        <end position="226"/>
    </location>
</feature>
<name>A0ABP1DE09_9APHY</name>
<evidence type="ECO:0000313" key="3">
    <source>
        <dbReference type="Proteomes" id="UP001497453"/>
    </source>
</evidence>
<gene>
    <name evidence="2" type="ORF">GFSPODELE1_LOCUS5708</name>
</gene>
<sequence>MGSLFKEIFCCCRRGSPTFDEPDERTHLIRPTEDVLSTTGPIVDHQKLRERLGTIVRSKEGKMVNVNAMLPFNLHNRALHGQVEASSSRSARSLSGQRSPAQTTVDLPEPPDPSLNSPYSPTGDKDDVPSLQTSRSTTSLHPGDASYLPPDADPENGYKRPILNARIVRGVGGFSVGGRVGRSMTRGRTGRFGDDRIQPLTQRTEDGTSVENPPNNAGTPTLSSPGSGDDENAPGSQIATPKALHFKIADPAKISRSWGD</sequence>
<keyword evidence="3" id="KW-1185">Reference proteome</keyword>